<reference evidence="9 10" key="1">
    <citation type="submission" date="2016-06" db="EMBL/GenBank/DDBJ databases">
        <authorList>
            <person name="Kjaerup R.B."/>
            <person name="Dalgaard T.S."/>
            <person name="Juul-Madsen H.R."/>
        </authorList>
    </citation>
    <scope>NUCLEOTIDE SEQUENCE [LARGE SCALE GENOMIC DNA]</scope>
    <source>
        <strain evidence="9 10">DSM 44871</strain>
    </source>
</reference>
<dbReference type="InterPro" id="IPR050894">
    <property type="entry name" value="EfeM/EfeO_iron_uptake"/>
</dbReference>
<reference evidence="7 11" key="3">
    <citation type="submission" date="2018-03" db="EMBL/GenBank/DDBJ databases">
        <title>Genomic framework for the identification of Micromonospora saelicesensis and Micromonospora noduli.</title>
        <authorList>
            <person name="Riesco R."/>
            <person name="Trujillo M.E."/>
        </authorList>
    </citation>
    <scope>NUCLEOTIDE SEQUENCE [LARGE SCALE GENOMIC DNA]</scope>
    <source>
        <strain evidence="7 11">GAR05</strain>
    </source>
</reference>
<dbReference type="Proteomes" id="UP000249419">
    <property type="component" value="Unassembled WGS sequence"/>
</dbReference>
<dbReference type="InterPro" id="IPR034981">
    <property type="entry name" value="Imelysin-like_EfeO/Algp7"/>
</dbReference>
<dbReference type="STRING" id="285676.GA0070561_0716"/>
<dbReference type="InterPro" id="IPR028096">
    <property type="entry name" value="EfeO_Cupredoxin"/>
</dbReference>
<feature type="chain" id="PRO_5044556377" evidence="4">
    <location>
        <begin position="22"/>
        <end position="377"/>
    </location>
</feature>
<dbReference type="EMBL" id="PYAG01000041">
    <property type="protein sequence ID" value="RAO26652.1"/>
    <property type="molecule type" value="Genomic_DNA"/>
</dbReference>
<dbReference type="Proteomes" id="UP000249334">
    <property type="component" value="Unassembled WGS sequence"/>
</dbReference>
<dbReference type="Pfam" id="PF09375">
    <property type="entry name" value="Peptidase_M75"/>
    <property type="match status" value="1"/>
</dbReference>
<name>A0A1C4U4X2_9ACTN</name>
<evidence type="ECO:0000313" key="7">
    <source>
        <dbReference type="EMBL" id="RAN95272.1"/>
    </source>
</evidence>
<dbReference type="InterPro" id="IPR018976">
    <property type="entry name" value="Imelysin-like"/>
</dbReference>
<dbReference type="AlphaFoldDB" id="A0A1C4U4X2"/>
<sequence length="377" mass="39773">MRTTQFFALAAAGVLATAGLAACSDSDKGDSAASGGPIVVKASDTACEVGSTDLGAGTATFKITNSGAKVTEFYVYADGDRVMGEVENIAPGLSRELHVELPAGTYQTACKPGMSGKGIRGALKVSGSAQPLTADAALGDATDNYQRYVKSQTAALLDKTEEFVGAVKAGDVAKSKALYPVARTYWERIEPVAEIFGDLDPKIDGREEVIEEGMEFTGFHRIEKDLWQSGDISKDGPIADRLLVDVKEIVAKANAEKLSPLQLANGAKELLDEVASGKITGEEDRYSHTDLWDFAANLEGSKAAVSALRPALQQRSPELVTQLDTEFANVEGLLGKHRDGDGWKLHTALSKAELKELSDGINALAEPISKVAAAVAK</sequence>
<keyword evidence="3 4" id="KW-0732">Signal</keyword>
<dbReference type="InterPro" id="IPR053377">
    <property type="entry name" value="Iron_uptake_EfeM/EfeO"/>
</dbReference>
<dbReference type="InterPro" id="IPR038352">
    <property type="entry name" value="Imelysin_sf"/>
</dbReference>
<dbReference type="EMBL" id="FMCR01000001">
    <property type="protein sequence ID" value="SCE66783.1"/>
    <property type="molecule type" value="Genomic_DNA"/>
</dbReference>
<evidence type="ECO:0000313" key="12">
    <source>
        <dbReference type="Proteomes" id="UP000249419"/>
    </source>
</evidence>
<evidence type="ECO:0000256" key="4">
    <source>
        <dbReference type="SAM" id="SignalP"/>
    </source>
</evidence>
<dbReference type="NCBIfam" id="NF041757">
    <property type="entry name" value="EfeO"/>
    <property type="match status" value="1"/>
</dbReference>
<evidence type="ECO:0000256" key="2">
    <source>
        <dbReference type="ARBA" id="ARBA00005989"/>
    </source>
</evidence>
<dbReference type="CDD" id="cd14656">
    <property type="entry name" value="Imelysin-like_EfeO"/>
    <property type="match status" value="1"/>
</dbReference>
<dbReference type="Proteomes" id="UP000198864">
    <property type="component" value="Unassembled WGS sequence"/>
</dbReference>
<feature type="signal peptide" evidence="4">
    <location>
        <begin position="1"/>
        <end position="21"/>
    </location>
</feature>
<reference evidence="8 12" key="2">
    <citation type="submission" date="2018-03" db="EMBL/GenBank/DDBJ databases">
        <title>Defining the species Micromonospora saelicesensis and Micromonospora noduli under the framework of genomics.</title>
        <authorList>
            <person name="Riesco R."/>
            <person name="Trujillo M.E."/>
        </authorList>
    </citation>
    <scope>NUCLEOTIDE SEQUENCE [LARGE SCALE GENOMIC DNA]</scope>
    <source>
        <strain evidence="8 12">PSN13</strain>
    </source>
</reference>
<evidence type="ECO:0000313" key="9">
    <source>
        <dbReference type="EMBL" id="SCE66783.1"/>
    </source>
</evidence>
<evidence type="ECO:0000259" key="5">
    <source>
        <dbReference type="Pfam" id="PF09375"/>
    </source>
</evidence>
<feature type="domain" description="EfeO-type cupredoxin-like" evidence="6">
    <location>
        <begin position="20"/>
        <end position="121"/>
    </location>
</feature>
<dbReference type="RefSeq" id="WP_091394006.1">
    <property type="nucleotide sequence ID" value="NZ_CP192017.1"/>
</dbReference>
<dbReference type="Gene3D" id="1.20.1420.20">
    <property type="entry name" value="M75 peptidase, HXXE motif"/>
    <property type="match status" value="1"/>
</dbReference>
<dbReference type="Pfam" id="PF13473">
    <property type="entry name" value="Cupredoxin_1"/>
    <property type="match status" value="1"/>
</dbReference>
<dbReference type="PROSITE" id="PS51257">
    <property type="entry name" value="PROKAR_LIPOPROTEIN"/>
    <property type="match status" value="1"/>
</dbReference>
<accession>A0A1C4U4X2</accession>
<feature type="domain" description="Imelysin-like" evidence="5">
    <location>
        <begin position="141"/>
        <end position="370"/>
    </location>
</feature>
<dbReference type="PANTHER" id="PTHR39192:SF1">
    <property type="entry name" value="IRON UPTAKE SYSTEM COMPONENT EFEO"/>
    <property type="match status" value="1"/>
</dbReference>
<dbReference type="EMBL" id="PXXW01000036">
    <property type="protein sequence ID" value="RAN95272.1"/>
    <property type="molecule type" value="Genomic_DNA"/>
</dbReference>
<evidence type="ECO:0000259" key="6">
    <source>
        <dbReference type="Pfam" id="PF13473"/>
    </source>
</evidence>
<keyword evidence="11" id="KW-1185">Reference proteome</keyword>
<organism evidence="9 10">
    <name type="scientific">Micromonospora saelicesensis</name>
    <dbReference type="NCBI Taxonomy" id="285676"/>
    <lineage>
        <taxon>Bacteria</taxon>
        <taxon>Bacillati</taxon>
        <taxon>Actinomycetota</taxon>
        <taxon>Actinomycetes</taxon>
        <taxon>Micromonosporales</taxon>
        <taxon>Micromonosporaceae</taxon>
        <taxon>Micromonospora</taxon>
    </lineage>
</organism>
<comment type="subcellular location">
    <subcellularLocation>
        <location evidence="1">Periplasm</location>
    </subcellularLocation>
</comment>
<comment type="similarity">
    <text evidence="2">Belongs to the EfeM/EfeO family.</text>
</comment>
<evidence type="ECO:0000256" key="1">
    <source>
        <dbReference type="ARBA" id="ARBA00004418"/>
    </source>
</evidence>
<protein>
    <submittedName>
        <fullName evidence="9">Iron uptake system component EfeO</fullName>
    </submittedName>
</protein>
<evidence type="ECO:0000256" key="3">
    <source>
        <dbReference type="ARBA" id="ARBA00022729"/>
    </source>
</evidence>
<evidence type="ECO:0000313" key="11">
    <source>
        <dbReference type="Proteomes" id="UP000249334"/>
    </source>
</evidence>
<dbReference type="PANTHER" id="PTHR39192">
    <property type="entry name" value="IRON UPTAKE SYSTEM COMPONENT EFEO"/>
    <property type="match status" value="1"/>
</dbReference>
<evidence type="ECO:0000313" key="8">
    <source>
        <dbReference type="EMBL" id="RAO26652.1"/>
    </source>
</evidence>
<proteinExistence type="inferred from homology"/>
<dbReference type="GO" id="GO:0042597">
    <property type="term" value="C:periplasmic space"/>
    <property type="evidence" value="ECO:0007669"/>
    <property type="project" value="UniProtKB-SubCell"/>
</dbReference>
<gene>
    <name evidence="9" type="ORF">GA0070561_0716</name>
    <name evidence="7" type="ORF">GAR05_04536</name>
    <name evidence="8" type="ORF">PSN13_06681</name>
</gene>
<evidence type="ECO:0000313" key="10">
    <source>
        <dbReference type="Proteomes" id="UP000198864"/>
    </source>
</evidence>